<dbReference type="PROSITE" id="PS51257">
    <property type="entry name" value="PROKAR_LIPOPROTEIN"/>
    <property type="match status" value="1"/>
</dbReference>
<dbReference type="InterPro" id="IPR008979">
    <property type="entry name" value="Galactose-bd-like_sf"/>
</dbReference>
<dbReference type="SUPFAM" id="SSF49785">
    <property type="entry name" value="Galactose-binding domain-like"/>
    <property type="match status" value="1"/>
</dbReference>
<dbReference type="Gene3D" id="2.60.120.260">
    <property type="entry name" value="Galactose-binding domain-like"/>
    <property type="match status" value="1"/>
</dbReference>
<evidence type="ECO:0000256" key="1">
    <source>
        <dbReference type="ARBA" id="ARBA00022729"/>
    </source>
</evidence>
<organism evidence="4 5">
    <name type="scientific">Petrimonas mucosa</name>
    <dbReference type="NCBI Taxonomy" id="1642646"/>
    <lineage>
        <taxon>Bacteria</taxon>
        <taxon>Pseudomonadati</taxon>
        <taxon>Bacteroidota</taxon>
        <taxon>Bacteroidia</taxon>
        <taxon>Bacteroidales</taxon>
        <taxon>Dysgonomonadaceae</taxon>
        <taxon>Petrimonas</taxon>
    </lineage>
</organism>
<evidence type="ECO:0000259" key="3">
    <source>
        <dbReference type="Pfam" id="PF22666"/>
    </source>
</evidence>
<dbReference type="CDD" id="cd03143">
    <property type="entry name" value="A4_beta-galactosidase_middle_domain"/>
    <property type="match status" value="1"/>
</dbReference>
<dbReference type="NCBIfam" id="NF045579">
    <property type="entry name" value="rhamnoside_JR"/>
    <property type="match status" value="1"/>
</dbReference>
<dbReference type="AlphaFoldDB" id="A0A1G4G963"/>
<feature type="domain" description="Beta-mannosidase-like galactose-binding" evidence="3">
    <location>
        <begin position="968"/>
        <end position="1037"/>
    </location>
</feature>
<dbReference type="RefSeq" id="WP_071137414.1">
    <property type="nucleotide sequence ID" value="NZ_LT608328.1"/>
</dbReference>
<keyword evidence="1" id="KW-0732">Signal</keyword>
<dbReference type="Proteomes" id="UP000178485">
    <property type="component" value="Chromosome i"/>
</dbReference>
<dbReference type="GO" id="GO:0004553">
    <property type="term" value="F:hydrolase activity, hydrolyzing O-glycosyl compounds"/>
    <property type="evidence" value="ECO:0007669"/>
    <property type="project" value="UniProtKB-ARBA"/>
</dbReference>
<evidence type="ECO:0000313" key="5">
    <source>
        <dbReference type="Proteomes" id="UP000178485"/>
    </source>
</evidence>
<dbReference type="InterPro" id="IPR054593">
    <property type="entry name" value="Beta-mannosidase-like_N2"/>
</dbReference>
<keyword evidence="2" id="KW-0378">Hydrolase</keyword>
<evidence type="ECO:0000313" key="4">
    <source>
        <dbReference type="EMBL" id="SCM59077.1"/>
    </source>
</evidence>
<dbReference type="EMBL" id="LT608328">
    <property type="protein sequence ID" value="SCM59077.1"/>
    <property type="molecule type" value="Genomic_DNA"/>
</dbReference>
<name>A0A1G4G963_9BACT</name>
<proteinExistence type="predicted"/>
<dbReference type="Pfam" id="PF22666">
    <property type="entry name" value="Glyco_hydro_2_N2"/>
    <property type="match status" value="1"/>
</dbReference>
<sequence length="1085" mass="121826">MRIKTLMLFAVISIILLVGCKHDRMNAPVQLSQELEKGFVTPPSSIQTSVYWYWISDNISKEGAVRDLHAMKKAGINRAFIGNIGIEDLPYGKVKMFSDEWWEIMHTALKTATELDIEIGIFNSPGWSQSGGPWIEPEQSMRYLASSETKVKGSRTVTLTLPKPNEDFQDVKVIAIPDVTREELTLTHKNAVIESEPQLPNLARLTDNDPETGVNLPGGNSVTISFKSKEPFTARSLTLQSTRSPLMAEAVLEAREGEKFNTVSKFVINRSNPALNVGFDPYAPVTIAIPATTSSEFRLQLNYHSSGSGVAEISLSGIPRMERYSEKTLAKMHPTPLPYWHDYLWPDQPEVDDNSLIIQESRIIDLTDKMSSDGVLNWDVPEGAWTILRMGMAPTGVTNGPASPEATGLEVDKMSKKWTALHFDRFIGEILRRIPEEERKTFKVVVQDSYETGGQNFTDGMIEEFKERYGYDPSPYLPVFNGYVVNSRMESDRFLWDLRRMIADKVAYDYVGGLREVSHQHGLTTWLENYGHWGFPSEFLMYGGQSDEIGGEFWSQGDLGDIENRAATSAGHIYGKTRISAESNTSGGPAYSRHPAMMKQRTDRFFAEGINNTLLHVYIMQPYEDKNPGVNAWFGNEFDRKNTWFTQIDLFTQYLKRVNFMLQQGLNVADVAYFIGEDAPKMTGVADPALPLGYQFDYINAEVILRDMTVKDGMLTLPHGTQYRVLVLPKLETMRPELLAKIKDLVAAGACILGPAPKRSPSLQNQPEADNQVKQMASELWGDIDGETVKERKFGKGVVMSGLTMEEVFEKIALLPDCKLPEENSIHYGHRTMAGIEIYFLSNQTDKERIIQPQFRVTGKQPEVWDATSGTIRSLPAFEISGEQTTVPLKLAPYESLFVVFRNKAGKSAGNDIALNYPSPDTVKVLQGPWMVTFDPAFRGPAAPVLFETLVDWTTSSNDSIRYYSGTARYNITFTLTEENGDRSIMLDLGNLTAMAKVKVNGNYAGGVWTHPYRLDITQWVKPGQNDLEIEVVNNWMNRLIGDLNLPEDQRETWCYVNPYNAKSPLQPSGLFGPVTIQSLQYQGN</sequence>
<dbReference type="PANTHER" id="PTHR43817">
    <property type="entry name" value="GLYCOSYL HYDROLASE"/>
    <property type="match status" value="1"/>
</dbReference>
<dbReference type="KEGG" id="pmuc:ING2E5A_2266"/>
<evidence type="ECO:0000256" key="2">
    <source>
        <dbReference type="ARBA" id="ARBA00022801"/>
    </source>
</evidence>
<keyword evidence="5" id="KW-1185">Reference proteome</keyword>
<accession>A0A1G4G963</accession>
<dbReference type="STRING" id="1642646.ING2E5A_2266"/>
<gene>
    <name evidence="4" type="ORF">ING2E5A_2266</name>
</gene>
<reference evidence="4 5" key="1">
    <citation type="submission" date="2016-08" db="EMBL/GenBank/DDBJ databases">
        <authorList>
            <person name="Seilhamer J.J."/>
        </authorList>
    </citation>
    <scope>NUCLEOTIDE SEQUENCE [LARGE SCALE GENOMIC DNA]</scope>
    <source>
        <strain evidence="4">ING2-E5A</strain>
    </source>
</reference>
<dbReference type="Pfam" id="PF17132">
    <property type="entry name" value="Glyco_hydro_106"/>
    <property type="match status" value="1"/>
</dbReference>
<protein>
    <recommendedName>
        <fullName evidence="3">Beta-mannosidase-like galactose-binding domain-containing protein</fullName>
    </recommendedName>
</protein>
<dbReference type="PANTHER" id="PTHR43817:SF1">
    <property type="entry name" value="HYDROLASE, FAMILY 43, PUTATIVE (AFU_ORTHOLOGUE AFUA_3G01660)-RELATED"/>
    <property type="match status" value="1"/>
</dbReference>